<proteinExistence type="predicted"/>
<evidence type="ECO:0000259" key="1">
    <source>
        <dbReference type="Pfam" id="PF00535"/>
    </source>
</evidence>
<comment type="caution">
    <text evidence="2">The sequence shown here is derived from an EMBL/GenBank/DDBJ whole genome shotgun (WGS) entry which is preliminary data.</text>
</comment>
<dbReference type="PANTHER" id="PTHR43685:SF2">
    <property type="entry name" value="GLYCOSYLTRANSFERASE 2-LIKE DOMAIN-CONTAINING PROTEIN"/>
    <property type="match status" value="1"/>
</dbReference>
<dbReference type="Gene3D" id="3.90.550.10">
    <property type="entry name" value="Spore Coat Polysaccharide Biosynthesis Protein SpsA, Chain A"/>
    <property type="match status" value="1"/>
</dbReference>
<gene>
    <name evidence="2" type="ORF">VW23_026660</name>
</gene>
<protein>
    <recommendedName>
        <fullName evidence="1">Glycosyltransferase 2-like domain-containing protein</fullName>
    </recommendedName>
</protein>
<dbReference type="SUPFAM" id="SSF53448">
    <property type="entry name" value="Nucleotide-diphospho-sugar transferases"/>
    <property type="match status" value="1"/>
</dbReference>
<sequence length="288" mass="32112">MSDSTVAVVIPAYKAESLIEQAVRSVLQQTHADWEAWIITDDGEDYEELLGRAGLVDERFHFLSSGRVGAGASRARNLALDRITAPYVAILDADDRLKPRKLELAVAALAEQPIVASALDVMNDGYRHLRFVGDGEDRVLTPGAYKFVNLSMDSMIVWDRRRCDARYDLELTNMTDLELLMQLWRTAGSVRHLGTPQHDYIKLSSSMSNGPGFTEKMIASKKALLQRLETSHYRFAAPGTAEGLIAFLGLSLAAEAAYPMALEEQPGLLFEDHLEPMLRAYEQRVRVD</sequence>
<feature type="domain" description="Glycosyltransferase 2-like" evidence="1">
    <location>
        <begin position="8"/>
        <end position="120"/>
    </location>
</feature>
<reference evidence="2 3" key="1">
    <citation type="journal article" date="2015" name="Genome Announc.">
        <title>Genome Assemblies of Three Soil-Associated Devosia species: D. insulae, D. limi, and D. soli.</title>
        <authorList>
            <person name="Hassan Y.I."/>
            <person name="Lepp D."/>
            <person name="Zhou T."/>
        </authorList>
    </citation>
    <scope>NUCLEOTIDE SEQUENCE [LARGE SCALE GENOMIC DNA]</scope>
    <source>
        <strain evidence="2 3">DS-56</strain>
    </source>
</reference>
<dbReference type="PANTHER" id="PTHR43685">
    <property type="entry name" value="GLYCOSYLTRANSFERASE"/>
    <property type="match status" value="1"/>
</dbReference>
<accession>A0A1E5XKS4</accession>
<name>A0A1E5XKS4_9HYPH</name>
<dbReference type="Proteomes" id="UP000095463">
    <property type="component" value="Unassembled WGS sequence"/>
</dbReference>
<keyword evidence="3" id="KW-1185">Reference proteome</keyword>
<dbReference type="InterPro" id="IPR050834">
    <property type="entry name" value="Glycosyltransf_2"/>
</dbReference>
<dbReference type="InterPro" id="IPR029044">
    <property type="entry name" value="Nucleotide-diphossugar_trans"/>
</dbReference>
<dbReference type="InterPro" id="IPR001173">
    <property type="entry name" value="Glyco_trans_2-like"/>
</dbReference>
<dbReference type="AlphaFoldDB" id="A0A1E5XKS4"/>
<dbReference type="CDD" id="cd00761">
    <property type="entry name" value="Glyco_tranf_GTA_type"/>
    <property type="match status" value="1"/>
</dbReference>
<organism evidence="2 3">
    <name type="scientific">Devosia insulae DS-56</name>
    <dbReference type="NCBI Taxonomy" id="1116389"/>
    <lineage>
        <taxon>Bacteria</taxon>
        <taxon>Pseudomonadati</taxon>
        <taxon>Pseudomonadota</taxon>
        <taxon>Alphaproteobacteria</taxon>
        <taxon>Hyphomicrobiales</taxon>
        <taxon>Devosiaceae</taxon>
        <taxon>Devosia</taxon>
    </lineage>
</organism>
<evidence type="ECO:0000313" key="2">
    <source>
        <dbReference type="EMBL" id="OEO29206.1"/>
    </source>
</evidence>
<dbReference type="RefSeq" id="WP_069911513.1">
    <property type="nucleotide sequence ID" value="NZ_LAJE02000308.1"/>
</dbReference>
<dbReference type="Pfam" id="PF00535">
    <property type="entry name" value="Glycos_transf_2"/>
    <property type="match status" value="1"/>
</dbReference>
<evidence type="ECO:0000313" key="3">
    <source>
        <dbReference type="Proteomes" id="UP000095463"/>
    </source>
</evidence>
<dbReference type="EMBL" id="LAJE02000308">
    <property type="protein sequence ID" value="OEO29206.1"/>
    <property type="molecule type" value="Genomic_DNA"/>
</dbReference>